<reference evidence="3" key="4">
    <citation type="submission" date="2019-05" db="EMBL/GenBank/DDBJ databases">
        <authorList>
            <consortium name="Pathogen Informatics"/>
        </authorList>
    </citation>
    <scope>NUCLEOTIDE SEQUENCE</scope>
    <source>
        <strain evidence="3">17X</strain>
    </source>
</reference>
<proteinExistence type="predicted"/>
<dbReference type="VEuPathDB" id="PlasmoDB:Py17XNL_000403804"/>
<evidence type="ECO:0000256" key="1">
    <source>
        <dbReference type="SAM" id="Phobius"/>
    </source>
</evidence>
<name>A0A077W4E6_PLAYE</name>
<evidence type="ECO:0000313" key="3">
    <source>
        <dbReference type="EMBL" id="VTZ73071.1"/>
    </source>
</evidence>
<reference evidence="3" key="3">
    <citation type="submission" date="2014-05" db="EMBL/GenBank/DDBJ databases">
        <authorList>
            <person name="Aslett M.A."/>
            <person name="De Silva N."/>
        </authorList>
    </citation>
    <scope>NUCLEOTIDE SEQUENCE</scope>
    <source>
        <strain evidence="3">17X</strain>
    </source>
</reference>
<dbReference type="VEuPathDB" id="PlasmoDB:PY17X_0400023"/>
<dbReference type="Proteomes" id="UP000072874">
    <property type="component" value="Chromosome 4"/>
</dbReference>
<dbReference type="GeneID" id="3790407"/>
<evidence type="ECO:0000313" key="4">
    <source>
        <dbReference type="Proteomes" id="UP000072874"/>
    </source>
</evidence>
<dbReference type="EMBL" id="LK023155">
    <property type="protein sequence ID" value="CDS44291.1"/>
    <property type="molecule type" value="Genomic_DNA"/>
</dbReference>
<evidence type="ECO:0000313" key="2">
    <source>
        <dbReference type="EMBL" id="CDS44291.1"/>
    </source>
</evidence>
<feature type="transmembrane region" description="Helical" evidence="1">
    <location>
        <begin position="259"/>
        <end position="284"/>
    </location>
</feature>
<keyword evidence="1" id="KW-0472">Membrane</keyword>
<keyword evidence="1" id="KW-0812">Transmembrane</keyword>
<accession>A0A077W4E6</accession>
<organism evidence="3 4">
    <name type="scientific">Plasmodium yoelii</name>
    <dbReference type="NCBI Taxonomy" id="5861"/>
    <lineage>
        <taxon>Eukaryota</taxon>
        <taxon>Sar</taxon>
        <taxon>Alveolata</taxon>
        <taxon>Apicomplexa</taxon>
        <taxon>Aconoidasida</taxon>
        <taxon>Haemosporida</taxon>
        <taxon>Plasmodiidae</taxon>
        <taxon>Plasmodium</taxon>
        <taxon>Plasmodium (Vinckeia)</taxon>
    </lineage>
</organism>
<dbReference type="InterPro" id="IPR006477">
    <property type="entry name" value="Yir_bir_cir"/>
</dbReference>
<gene>
    <name evidence="3" type="ORF">PY17X_0400023</name>
    <name evidence="2" type="ORF">PYYM_0028300</name>
</gene>
<dbReference type="AlphaFoldDB" id="A0A077W4E6"/>
<dbReference type="OrthoDB" id="373250at2759"/>
<sequence length="306" mass="35838">MNKEVCKNFYAINNSIPHNLENKGNYKFVMNENILNGYCTSNNCSSNHEKINAGCLYLFDAFFQSSSVFDSVAKGNINVYEYIMIWLSKMLNRIDNKEKQSLTFFYDIYIKNENYKKPISSFTKYKDYKELIDETNMMKMDIKDISKLYDAFTTLCMMYIEFDEKSPDCNKCSKYADEFVKKYNKLNNDSDIAKDSPYYRLLSTLSNDYDNFKKYCNSKGGKCEKYPSLTSIENMQTPAHSYGQISEDTSSSSSITTRLFTVLSIFGAIAFFLGISYKYSLFGFRKRFQKQKLREKLKNIKKKMNH</sequence>
<keyword evidence="1" id="KW-1133">Transmembrane helix</keyword>
<dbReference type="VEuPathDB" id="PlasmoDB:PYYM_0028300"/>
<reference evidence="2" key="2">
    <citation type="submission" date="2014-05" db="EMBL/GenBank/DDBJ databases">
        <authorList>
            <person name="Aslett A.Martin."/>
            <person name="De Silva Nishadi"/>
        </authorList>
    </citation>
    <scope>NUCLEOTIDE SEQUENCE</scope>
    <source>
        <strain evidence="2">YM</strain>
    </source>
</reference>
<dbReference type="RefSeq" id="XP_725070.2">
    <property type="nucleotide sequence ID" value="XM_719977.2"/>
</dbReference>
<dbReference type="VEuPathDB" id="PlasmoDB:PY07574"/>
<reference evidence="3 4" key="1">
    <citation type="journal article" date="2014" name="BMC Biol.">
        <title>A comprehensive evaluation of rodent malaria parasite genomes and gene expression.</title>
        <authorList>
            <person name="Otto T.D."/>
            <person name="Bohme U."/>
            <person name="Jackson A.P."/>
            <person name="Hunt M."/>
            <person name="Franke-Fayard B."/>
            <person name="Hoeijmakers W.A."/>
            <person name="Religa A.A."/>
            <person name="Robertson L."/>
            <person name="Sanders M."/>
            <person name="Ogun S.A."/>
            <person name="Cunningham D."/>
            <person name="Erhart A."/>
            <person name="Billker O."/>
            <person name="Khan S.M."/>
            <person name="Stunnenberg H.G."/>
            <person name="Langhorne J."/>
            <person name="Holder A.A."/>
            <person name="Waters A.P."/>
            <person name="Newbold C.I."/>
            <person name="Pain A."/>
            <person name="Berriman M."/>
            <person name="Janse C.J."/>
        </authorList>
    </citation>
    <scope>NUCLEOTIDE SEQUENCE [LARGE SCALE GENOMIC DNA]</scope>
    <source>
        <strain evidence="3 4">17X</strain>
        <strain evidence="2">YM</strain>
    </source>
</reference>
<dbReference type="Pfam" id="PF06022">
    <property type="entry name" value="Cir_Bir_Yir"/>
    <property type="match status" value="1"/>
</dbReference>
<dbReference type="NCBIfam" id="TIGR01590">
    <property type="entry name" value="yir-bir-cir_Pla"/>
    <property type="match status" value="1"/>
</dbReference>
<protein>
    <submittedName>
        <fullName evidence="3">YIR protein</fullName>
    </submittedName>
</protein>
<dbReference type="KEGG" id="pyo:PY17X_0400023"/>
<dbReference type="EMBL" id="LM993658">
    <property type="protein sequence ID" value="VTZ73071.1"/>
    <property type="molecule type" value="Genomic_DNA"/>
</dbReference>